<feature type="transmembrane region" description="Helical" evidence="2">
    <location>
        <begin position="57"/>
        <end position="78"/>
    </location>
</feature>
<evidence type="ECO:0000256" key="1">
    <source>
        <dbReference type="SAM" id="MobiDB-lite"/>
    </source>
</evidence>
<comment type="caution">
    <text evidence="3">The sequence shown here is derived from an EMBL/GenBank/DDBJ whole genome shotgun (WGS) entry which is preliminary data.</text>
</comment>
<organism evidence="3 4">
    <name type="scientific">Limosilactobacillus alvi</name>
    <dbReference type="NCBI Taxonomy" id="990412"/>
    <lineage>
        <taxon>Bacteria</taxon>
        <taxon>Bacillati</taxon>
        <taxon>Bacillota</taxon>
        <taxon>Bacilli</taxon>
        <taxon>Lactobacillales</taxon>
        <taxon>Lactobacillaceae</taxon>
        <taxon>Limosilactobacillus</taxon>
    </lineage>
</organism>
<evidence type="ECO:0000313" key="3">
    <source>
        <dbReference type="EMBL" id="MBM6753561.1"/>
    </source>
</evidence>
<name>A0ABS2ENB3_9LACO</name>
<keyword evidence="2" id="KW-1133">Transmembrane helix</keyword>
<keyword evidence="4" id="KW-1185">Reference proteome</keyword>
<dbReference type="RefSeq" id="WP_180870062.1">
    <property type="nucleotide sequence ID" value="NZ_JACJJQ010000006.1"/>
</dbReference>
<sequence length="79" mass="9285">MDKEPLTRSEYRRRQAQKQKDEPQTNRASEKLTREESLRLTKAQLEAERTAQLKHRLNLTIIGLVVAIVIVYLFLFFVG</sequence>
<proteinExistence type="predicted"/>
<protein>
    <submittedName>
        <fullName evidence="3">Uncharacterized protein</fullName>
    </submittedName>
</protein>
<reference evidence="3 4" key="1">
    <citation type="journal article" date="2021" name="Sci. Rep.">
        <title>The distribution of antibiotic resistance genes in chicken gut microbiota commensals.</title>
        <authorList>
            <person name="Juricova H."/>
            <person name="Matiasovicova J."/>
            <person name="Kubasova T."/>
            <person name="Cejkova D."/>
            <person name="Rychlik I."/>
        </authorList>
    </citation>
    <scope>NUCLEOTIDE SEQUENCE [LARGE SCALE GENOMIC DNA]</scope>
    <source>
        <strain evidence="3 4">An810</strain>
    </source>
</reference>
<keyword evidence="2" id="KW-0812">Transmembrane</keyword>
<evidence type="ECO:0000256" key="2">
    <source>
        <dbReference type="SAM" id="Phobius"/>
    </source>
</evidence>
<evidence type="ECO:0000313" key="4">
    <source>
        <dbReference type="Proteomes" id="UP000776629"/>
    </source>
</evidence>
<feature type="region of interest" description="Disordered" evidence="1">
    <location>
        <begin position="1"/>
        <end position="35"/>
    </location>
</feature>
<dbReference type="EMBL" id="JACJJQ010000006">
    <property type="protein sequence ID" value="MBM6753561.1"/>
    <property type="molecule type" value="Genomic_DNA"/>
</dbReference>
<accession>A0ABS2ENB3</accession>
<dbReference type="Proteomes" id="UP000776629">
    <property type="component" value="Unassembled WGS sequence"/>
</dbReference>
<gene>
    <name evidence="3" type="ORF">H5993_02105</name>
</gene>
<keyword evidence="2" id="KW-0472">Membrane</keyword>